<keyword evidence="1" id="KW-0378">Hydrolase</keyword>
<dbReference type="PANTHER" id="PTHR47481">
    <property type="match status" value="1"/>
</dbReference>
<dbReference type="InterPro" id="IPR054722">
    <property type="entry name" value="PolX-like_BBD"/>
</dbReference>
<dbReference type="Pfam" id="PF22936">
    <property type="entry name" value="Pol_BBD"/>
    <property type="match status" value="1"/>
</dbReference>
<feature type="transmembrane region" description="Helical" evidence="3">
    <location>
        <begin position="266"/>
        <end position="288"/>
    </location>
</feature>
<dbReference type="EMBL" id="AP019301">
    <property type="protein sequence ID" value="BBH03567.1"/>
    <property type="molecule type" value="Genomic_DNA"/>
</dbReference>
<evidence type="ECO:0000256" key="2">
    <source>
        <dbReference type="SAM" id="MobiDB-lite"/>
    </source>
</evidence>
<evidence type="ECO:0000313" key="5">
    <source>
        <dbReference type="EMBL" id="BBH03567.1"/>
    </source>
</evidence>
<dbReference type="SUPFAM" id="SSF56672">
    <property type="entry name" value="DNA/RNA polymerases"/>
    <property type="match status" value="1"/>
</dbReference>
<protein>
    <recommendedName>
        <fullName evidence="4">Integrase catalytic domain-containing protein</fullName>
    </recommendedName>
</protein>
<name>A0A4Y1RI68_PRUDU</name>
<dbReference type="Pfam" id="PF07727">
    <property type="entry name" value="RVT_2"/>
    <property type="match status" value="1"/>
</dbReference>
<evidence type="ECO:0000259" key="4">
    <source>
        <dbReference type="PROSITE" id="PS50994"/>
    </source>
</evidence>
<keyword evidence="3" id="KW-0812">Transmembrane</keyword>
<dbReference type="AlphaFoldDB" id="A0A4Y1RI68"/>
<dbReference type="InterPro" id="IPR036397">
    <property type="entry name" value="RNaseH_sf"/>
</dbReference>
<dbReference type="Pfam" id="PF14223">
    <property type="entry name" value="Retrotran_gag_2"/>
    <property type="match status" value="1"/>
</dbReference>
<dbReference type="GO" id="GO:0003676">
    <property type="term" value="F:nucleic acid binding"/>
    <property type="evidence" value="ECO:0007669"/>
    <property type="project" value="InterPro"/>
</dbReference>
<feature type="region of interest" description="Disordered" evidence="2">
    <location>
        <begin position="319"/>
        <end position="343"/>
    </location>
</feature>
<feature type="compositionally biased region" description="Polar residues" evidence="2">
    <location>
        <begin position="669"/>
        <end position="683"/>
    </location>
</feature>
<dbReference type="InterPro" id="IPR043502">
    <property type="entry name" value="DNA/RNA_pol_sf"/>
</dbReference>
<proteinExistence type="predicted"/>
<keyword evidence="3" id="KW-0472">Membrane</keyword>
<dbReference type="PROSITE" id="PS50994">
    <property type="entry name" value="INTEGRASE"/>
    <property type="match status" value="1"/>
</dbReference>
<dbReference type="CDD" id="cd09272">
    <property type="entry name" value="RNase_HI_RT_Ty1"/>
    <property type="match status" value="1"/>
</dbReference>
<dbReference type="InterPro" id="IPR012337">
    <property type="entry name" value="RNaseH-like_sf"/>
</dbReference>
<dbReference type="GO" id="GO:0015074">
    <property type="term" value="P:DNA integration"/>
    <property type="evidence" value="ECO:0007669"/>
    <property type="project" value="InterPro"/>
</dbReference>
<feature type="transmembrane region" description="Helical" evidence="3">
    <location>
        <begin position="16"/>
        <end position="41"/>
    </location>
</feature>
<dbReference type="Pfam" id="PF13976">
    <property type="entry name" value="gag_pre-integrs"/>
    <property type="match status" value="1"/>
</dbReference>
<feature type="domain" description="Integrase catalytic" evidence="4">
    <location>
        <begin position="582"/>
        <end position="695"/>
    </location>
</feature>
<dbReference type="InterPro" id="IPR001584">
    <property type="entry name" value="Integrase_cat-core"/>
</dbReference>
<keyword evidence="1" id="KW-0064">Aspartyl protease</keyword>
<dbReference type="GO" id="GO:0004190">
    <property type="term" value="F:aspartic-type endopeptidase activity"/>
    <property type="evidence" value="ECO:0007669"/>
    <property type="project" value="UniProtKB-KW"/>
</dbReference>
<accession>A0A4Y1RI68</accession>
<gene>
    <name evidence="5" type="ORF">Prudu_014481</name>
</gene>
<dbReference type="Gene3D" id="3.30.420.10">
    <property type="entry name" value="Ribonuclease H-like superfamily/Ribonuclease H"/>
    <property type="match status" value="1"/>
</dbReference>
<feature type="region of interest" description="Disordered" evidence="2">
    <location>
        <begin position="669"/>
        <end position="705"/>
    </location>
</feature>
<evidence type="ECO:0000256" key="1">
    <source>
        <dbReference type="ARBA" id="ARBA00022750"/>
    </source>
</evidence>
<keyword evidence="3" id="KW-1133">Transmembrane helix</keyword>
<dbReference type="InterPro" id="IPR013103">
    <property type="entry name" value="RVT_2"/>
</dbReference>
<feature type="compositionally biased region" description="Polar residues" evidence="2">
    <location>
        <begin position="319"/>
        <end position="331"/>
    </location>
</feature>
<reference evidence="5" key="1">
    <citation type="journal article" date="2019" name="Science">
        <title>Mutation of a bHLH transcription factor allowed almond domestication.</title>
        <authorList>
            <person name="Sanchez-Perez R."/>
            <person name="Pavan S."/>
            <person name="Mazzeo R."/>
            <person name="Moldovan C."/>
            <person name="Aiese Cigliano R."/>
            <person name="Del Cueto J."/>
            <person name="Ricciardi F."/>
            <person name="Lotti C."/>
            <person name="Ricciardi L."/>
            <person name="Dicenta F."/>
            <person name="Lopez-Marques R.L."/>
            <person name="Lindberg Moller B."/>
        </authorList>
    </citation>
    <scope>NUCLEOTIDE SEQUENCE</scope>
</reference>
<evidence type="ECO:0000256" key="3">
    <source>
        <dbReference type="SAM" id="Phobius"/>
    </source>
</evidence>
<keyword evidence="1" id="KW-0645">Protease</keyword>
<sequence length="1095" mass="120209">MCTSPSWLDTFDPLPIFLNCLLAVLFSCYVSIVPSSFLCLFSNFCSSMATSSSSSSVKIDGLLGMITLRLRDDNFLKWSFQLESVLQGYDLFGHFDGTEVAPPRFAIVDEEGVTSEVTAAYKEWIRADKALLSLLIATLSDEAIEYVIGTKTARDAWLGLSDRYASISRARINHLKTELQTAQKAGDSIERFLLRLKTVRDQLVQAGVKVSDDDFMIATLNGLPQEYDMIKTVLIARDSPISLKDFRAQLLAAEQTAEARLVPHSAMFVLVVFLPIWGPMIVSVMPSLDRNSGSRPVLGNNGGFSRFNDHQHHGIANSQREGFSGFTNHSGSGRGRFQSRASPSSFSGNRFGSNFSQKSAVVPECQICSKRGHTAANCYFRHEASSSRHGSQIQLCLSGSSPPSNLSAMTAQTSYMPDQVWIADSGASHHMVSDISSLTHVAPCESTEQVIVGNGEGLKIKHIGTTAIACASTSLRMPSDRVTKTILLKGRSNNGLYPIPSAVSSHCLSKKVALLGQHVKSSIWHHRLGHPTNEVVQSMLKASGLQCANDSSNLNPLCSACLQGKMHRLPFPVRHSRSEIPFHTFIVTYGVLPITNLLKSDGGGEFLSKVFTDFLASKGIVRRLSCPYTPQQNGLAERKNRHIIETAITLLTTAALPVAPVIVSLPSRPSQASLNSQDPSSLASDTQVSTSQSQSISSTPGSLSPIQHQASLDAAMKEEIDALHMQGTWILVPSPGFSQEPGFDFGETFSPVVRHTTVRLVLSIAAMNQWKLRQLDVKNAFLHGDLEEEVFMKQPPGFEDSTHPQFAPRAWNAKFTGSSDQLIQRVVTDLSEISYNSSGDIFVSQTKYAKDLLHKAGMSSCRACATPCKPHTQVLQTDGEPLADPTMFRSLVGALQYLTFTRPDLAYAVNHGTLEYGISFTKGPWQLNAYSDADWAGDINTRRSTTGCVVFLGCNPISWQSKKQGSVSRSSTEAEYRALANTAADLSWIRQVLLDLKMFLPDAPTMYCDNLSALALSSNPVYHSRIKHLDIDFHFVREKVYRALFLLAFSLPSSLEIPKSHPLLLVKIDVHIILAKTNTSRELEHYLAPYKYEQN</sequence>
<dbReference type="SUPFAM" id="SSF53098">
    <property type="entry name" value="Ribonuclease H-like"/>
    <property type="match status" value="1"/>
</dbReference>
<dbReference type="InterPro" id="IPR025724">
    <property type="entry name" value="GAG-pre-integrase_dom"/>
</dbReference>
<organism evidence="5">
    <name type="scientific">Prunus dulcis</name>
    <name type="common">Almond</name>
    <name type="synonym">Amygdalus dulcis</name>
    <dbReference type="NCBI Taxonomy" id="3755"/>
    <lineage>
        <taxon>Eukaryota</taxon>
        <taxon>Viridiplantae</taxon>
        <taxon>Streptophyta</taxon>
        <taxon>Embryophyta</taxon>
        <taxon>Tracheophyta</taxon>
        <taxon>Spermatophyta</taxon>
        <taxon>Magnoliopsida</taxon>
        <taxon>eudicotyledons</taxon>
        <taxon>Gunneridae</taxon>
        <taxon>Pentapetalae</taxon>
        <taxon>rosids</taxon>
        <taxon>fabids</taxon>
        <taxon>Rosales</taxon>
        <taxon>Rosaceae</taxon>
        <taxon>Amygdaloideae</taxon>
        <taxon>Amygdaleae</taxon>
        <taxon>Prunus</taxon>
    </lineage>
</organism>
<dbReference type="PANTHER" id="PTHR47481:SF22">
    <property type="entry name" value="RETROTRANSPOSON GAG DOMAIN-CONTAINING PROTEIN"/>
    <property type="match status" value="1"/>
</dbReference>
<feature type="compositionally biased region" description="Low complexity" evidence="2">
    <location>
        <begin position="684"/>
        <end position="704"/>
    </location>
</feature>